<keyword evidence="2" id="KW-0472">Membrane</keyword>
<evidence type="ECO:0000259" key="3">
    <source>
        <dbReference type="Pfam" id="PF02719"/>
    </source>
</evidence>
<dbReference type="Gene3D" id="3.40.50.720">
    <property type="entry name" value="NAD(P)-binding Rossmann-like Domain"/>
    <property type="match status" value="2"/>
</dbReference>
<gene>
    <name evidence="4" type="ORF">QC818_03875</name>
</gene>
<feature type="transmembrane region" description="Helical" evidence="2">
    <location>
        <begin position="87"/>
        <end position="111"/>
    </location>
</feature>
<dbReference type="PANTHER" id="PTHR43318:SF1">
    <property type="entry name" value="POLYSACCHARIDE BIOSYNTHESIS PROTEIN EPSC-RELATED"/>
    <property type="match status" value="1"/>
</dbReference>
<evidence type="ECO:0000313" key="4">
    <source>
        <dbReference type="EMBL" id="MDR5865930.1"/>
    </source>
</evidence>
<dbReference type="SUPFAM" id="SSF51735">
    <property type="entry name" value="NAD(P)-binding Rossmann-fold domains"/>
    <property type="match status" value="2"/>
</dbReference>
<keyword evidence="5" id="KW-1185">Reference proteome</keyword>
<dbReference type="Pfam" id="PF02719">
    <property type="entry name" value="Polysacc_synt_2"/>
    <property type="match status" value="1"/>
</dbReference>
<comment type="similarity">
    <text evidence="1">Belongs to the polysaccharide synthase family.</text>
</comment>
<comment type="caution">
    <text evidence="4">The sequence shown here is derived from an EMBL/GenBank/DDBJ whole genome shotgun (WGS) entry which is preliminary data.</text>
</comment>
<reference evidence="4 5" key="1">
    <citation type="submission" date="2023-04" db="EMBL/GenBank/DDBJ databases">
        <title>A long-awaited taxogenomic arrangement of the family Halomonadaceae.</title>
        <authorList>
            <person name="De La Haba R."/>
            <person name="Chuvochina M."/>
            <person name="Wittouck S."/>
            <person name="Arahal D.R."/>
            <person name="Sanchez-Porro C."/>
            <person name="Hugenholtz P."/>
            <person name="Ventosa A."/>
        </authorList>
    </citation>
    <scope>NUCLEOTIDE SEQUENCE [LARGE SCALE GENOMIC DNA]</scope>
    <source>
        <strain evidence="4 5">DSM 23530</strain>
    </source>
</reference>
<evidence type="ECO:0000313" key="5">
    <source>
        <dbReference type="Proteomes" id="UP001264519"/>
    </source>
</evidence>
<name>A0ABU1FZ26_9GAMM</name>
<sequence>MTRSDRMHRRFASMSRARKRLLMVAADLVALPLALWSAYALRLAEWWPARFIEPYWWLFLVVSPVGVFVFARLGLYRAVVRFMGPQALWAVVKGAVLLALMMWAAAFFYGWESFPRSVPVNFALVTLVYVGGTRLLVRSYYHWLSRHFAQKEPVAIYGAGGAGAQLAMALSSGREFVVTAFLDDDPTLWGSTIKGVKVLEPASIADIVARQGLKRVLLAMPNATKAQRKRALDQLTDLPVHVQTVPSMPEIVSGEASVDQLREVDLEDLLGRDPVPPDESLVDASIRGKVVMVTGAGGSIGSEMCRQVMRGGPRALVLYEISEYGLYAIDQELEALKRDMGADFPIYPLLGNVCDRERMEATLRRYAVDTLYHAAAYKHVPIVEHNVLEGVRNNVRGTRVVAESAARAGVERCVLISTDKAVRPTNVMGATKRMAELVLQDLAVRHGDQGEHRTIFSMVRFGNVLGSSGSVIPLFRRQIEQGGPVTVTHPEITRYFMTIPEAALLVIQAGSMAAGGDVFVLDMGDPVKIVDLARRMIRLTGLEVRDEAHPGGDIEIAFSGLRPGEKLYEELLIGENVVGTSHPKIMRAREAVLPAETLGELLQALHEAEARLDSHQACETLKRGVDGFSHGSGLCDLLGPLPTEAGQAAEVVSLDVRGTAR</sequence>
<dbReference type="RefSeq" id="WP_309651527.1">
    <property type="nucleotide sequence ID" value="NZ_JARWAK010000002.1"/>
</dbReference>
<organism evidence="4 5">
    <name type="scientific">Halomonas koreensis</name>
    <dbReference type="NCBI Taxonomy" id="245385"/>
    <lineage>
        <taxon>Bacteria</taxon>
        <taxon>Pseudomonadati</taxon>
        <taxon>Pseudomonadota</taxon>
        <taxon>Gammaproteobacteria</taxon>
        <taxon>Oceanospirillales</taxon>
        <taxon>Halomonadaceae</taxon>
        <taxon>Halomonas</taxon>
    </lineage>
</organism>
<feature type="transmembrane region" description="Helical" evidence="2">
    <location>
        <begin position="56"/>
        <end position="75"/>
    </location>
</feature>
<dbReference type="Pfam" id="PF13727">
    <property type="entry name" value="CoA_binding_3"/>
    <property type="match status" value="1"/>
</dbReference>
<dbReference type="PANTHER" id="PTHR43318">
    <property type="entry name" value="UDP-N-ACETYLGLUCOSAMINE 4,6-DEHYDRATASE"/>
    <property type="match status" value="1"/>
</dbReference>
<evidence type="ECO:0000256" key="2">
    <source>
        <dbReference type="SAM" id="Phobius"/>
    </source>
</evidence>
<feature type="domain" description="Polysaccharide biosynthesis protein CapD-like" evidence="3">
    <location>
        <begin position="291"/>
        <end position="589"/>
    </location>
</feature>
<keyword evidence="2" id="KW-1133">Transmembrane helix</keyword>
<keyword evidence="2" id="KW-0812">Transmembrane</keyword>
<dbReference type="CDD" id="cd05237">
    <property type="entry name" value="UDP_invert_4-6DH_SDR_e"/>
    <property type="match status" value="1"/>
</dbReference>
<dbReference type="InterPro" id="IPR003869">
    <property type="entry name" value="Polysac_CapD-like"/>
</dbReference>
<dbReference type="EMBL" id="JARWAK010000002">
    <property type="protein sequence ID" value="MDR5865930.1"/>
    <property type="molecule type" value="Genomic_DNA"/>
</dbReference>
<evidence type="ECO:0000256" key="1">
    <source>
        <dbReference type="ARBA" id="ARBA00007430"/>
    </source>
</evidence>
<dbReference type="InterPro" id="IPR051203">
    <property type="entry name" value="Polysaccharide_Synthase-Rel"/>
</dbReference>
<dbReference type="InterPro" id="IPR036291">
    <property type="entry name" value="NAD(P)-bd_dom_sf"/>
</dbReference>
<protein>
    <submittedName>
        <fullName evidence="4">Nucleoside-diphosphate sugar epimerase/dehydratase</fullName>
    </submittedName>
</protein>
<dbReference type="Proteomes" id="UP001264519">
    <property type="component" value="Unassembled WGS sequence"/>
</dbReference>
<proteinExistence type="inferred from homology"/>
<accession>A0ABU1FZ26</accession>